<evidence type="ECO:0000313" key="2">
    <source>
        <dbReference type="Proteomes" id="UP000636918"/>
    </source>
</evidence>
<gene>
    <name evidence="1" type="ORF">JI751_15465</name>
</gene>
<accession>A0ABS1LBW0</accession>
<sequence length="289" mass="29820">MSVVACLAATTLAGCTASAEDRERDCRPSGSAVVTGVADDGRTWTAATAATEEPPDIGGGYVLVRHPCGWTAIDLEDGAVVRTGFGEAAGIAGGFVFTLGAEGDSVDGEPVVEGDSPDGYGSMTVTSPGSDMRARAVADRLYVHPGGDGPSTLSQYAGPGDQRWDALLPVLRQPTLTPVGSVLVVTSTDGSVYGLDMAVGTVRWRVLAPSLEGTVRLRARPRGDDEVVLTTWDRAGKGDTATVVVLDAATGEELDRTAAPDPLDPVLAATADGWRVTIDSEPILQLIEQ</sequence>
<evidence type="ECO:0000313" key="1">
    <source>
        <dbReference type="EMBL" id="MBL0749018.1"/>
    </source>
</evidence>
<dbReference type="EMBL" id="JAERSG010000004">
    <property type="protein sequence ID" value="MBL0749018.1"/>
    <property type="molecule type" value="Genomic_DNA"/>
</dbReference>
<keyword evidence="2" id="KW-1185">Reference proteome</keyword>
<dbReference type="RefSeq" id="WP_201938631.1">
    <property type="nucleotide sequence ID" value="NZ_JAERSG010000004.1"/>
</dbReference>
<dbReference type="InterPro" id="IPR011047">
    <property type="entry name" value="Quinoprotein_ADH-like_sf"/>
</dbReference>
<comment type="caution">
    <text evidence="1">The sequence shown here is derived from an EMBL/GenBank/DDBJ whole genome shotgun (WGS) entry which is preliminary data.</text>
</comment>
<protein>
    <submittedName>
        <fullName evidence="1">PQQ-binding-like beta-propeller repeat protein</fullName>
    </submittedName>
</protein>
<dbReference type="InterPro" id="IPR015943">
    <property type="entry name" value="WD40/YVTN_repeat-like_dom_sf"/>
</dbReference>
<dbReference type="Proteomes" id="UP000636918">
    <property type="component" value="Unassembled WGS sequence"/>
</dbReference>
<dbReference type="Gene3D" id="2.130.10.10">
    <property type="entry name" value="YVTN repeat-like/Quinoprotein amine dehydrogenase"/>
    <property type="match status" value="1"/>
</dbReference>
<reference evidence="1 2" key="1">
    <citation type="submission" date="2021-01" db="EMBL/GenBank/DDBJ databases">
        <title>Genome seq and assembly of Nocardiodes sp. G10.</title>
        <authorList>
            <person name="Chhetri G."/>
        </authorList>
    </citation>
    <scope>NUCLEOTIDE SEQUENCE [LARGE SCALE GENOMIC DNA]</scope>
    <source>
        <strain evidence="1 2">G10</strain>
    </source>
</reference>
<dbReference type="SUPFAM" id="SSF50998">
    <property type="entry name" value="Quinoprotein alcohol dehydrogenase-like"/>
    <property type="match status" value="1"/>
</dbReference>
<organism evidence="1 2">
    <name type="scientific">Nocardioides baculatus</name>
    <dbReference type="NCBI Taxonomy" id="2801337"/>
    <lineage>
        <taxon>Bacteria</taxon>
        <taxon>Bacillati</taxon>
        <taxon>Actinomycetota</taxon>
        <taxon>Actinomycetes</taxon>
        <taxon>Propionibacteriales</taxon>
        <taxon>Nocardioidaceae</taxon>
        <taxon>Nocardioides</taxon>
    </lineage>
</organism>
<name>A0ABS1LBW0_9ACTN</name>
<proteinExistence type="predicted"/>